<keyword evidence="1" id="KW-0472">Membrane</keyword>
<dbReference type="EMBL" id="JAKRVX010000003">
    <property type="protein sequence ID" value="MCL9817021.1"/>
    <property type="molecule type" value="Genomic_DNA"/>
</dbReference>
<dbReference type="AlphaFoldDB" id="A0AAE3FXE1"/>
<comment type="caution">
    <text evidence="2">The sequence shown here is derived from an EMBL/GenBank/DDBJ whole genome shotgun (WGS) entry which is preliminary data.</text>
</comment>
<evidence type="ECO:0000313" key="3">
    <source>
        <dbReference type="Proteomes" id="UP001203207"/>
    </source>
</evidence>
<keyword evidence="3" id="KW-1185">Reference proteome</keyword>
<feature type="transmembrane region" description="Helical" evidence="1">
    <location>
        <begin position="110"/>
        <end position="128"/>
    </location>
</feature>
<gene>
    <name evidence="2" type="ORF">AArcSt2_08715</name>
</gene>
<reference evidence="2" key="2">
    <citation type="submission" date="2022-02" db="EMBL/GenBank/DDBJ databases">
        <authorList>
            <person name="Elcheninov A.G."/>
            <person name="Sorokin D.Y."/>
            <person name="Kublanov I.V."/>
        </authorList>
    </citation>
    <scope>NUCLEOTIDE SEQUENCE</scope>
    <source>
        <strain evidence="2">AArc-St2</strain>
    </source>
</reference>
<feature type="transmembrane region" description="Helical" evidence="1">
    <location>
        <begin position="12"/>
        <end position="36"/>
    </location>
</feature>
<sequence length="130" mass="14046">MAQQQVDLIDVGALVIFPVMASFVLGVFSFGLNIFGGYDFATPLWEGAGAEISVALILTVASIAWIVVTNELDGSNYEQWEYLGIAGVFLLVPLYSFVPAFQTLLDTSDAVKFVAWIAIAAVAVWISYSE</sequence>
<name>A0AAE3FXE1_9EURY</name>
<dbReference type="InterPro" id="IPR058336">
    <property type="entry name" value="VP3-like_halobact-type"/>
</dbReference>
<feature type="transmembrane region" description="Helical" evidence="1">
    <location>
        <begin position="80"/>
        <end position="98"/>
    </location>
</feature>
<organism evidence="2 3">
    <name type="scientific">Natronocalculus amylovorans</name>
    <dbReference type="NCBI Taxonomy" id="2917812"/>
    <lineage>
        <taxon>Archaea</taxon>
        <taxon>Methanobacteriati</taxon>
        <taxon>Methanobacteriota</taxon>
        <taxon>Stenosarchaea group</taxon>
        <taxon>Halobacteria</taxon>
        <taxon>Halobacteriales</taxon>
        <taxon>Haloferacaceae</taxon>
        <taxon>Natronocalculus</taxon>
    </lineage>
</organism>
<dbReference type="RefSeq" id="WP_250583980.1">
    <property type="nucleotide sequence ID" value="NZ_JAKRVX010000003.1"/>
</dbReference>
<evidence type="ECO:0000313" key="2">
    <source>
        <dbReference type="EMBL" id="MCL9817021.1"/>
    </source>
</evidence>
<proteinExistence type="predicted"/>
<dbReference type="Pfam" id="PF26064">
    <property type="entry name" value="DUF8023"/>
    <property type="match status" value="1"/>
</dbReference>
<feature type="transmembrane region" description="Helical" evidence="1">
    <location>
        <begin position="48"/>
        <end position="68"/>
    </location>
</feature>
<keyword evidence="1" id="KW-1133">Transmembrane helix</keyword>
<accession>A0AAE3FXE1</accession>
<evidence type="ECO:0000256" key="1">
    <source>
        <dbReference type="SAM" id="Phobius"/>
    </source>
</evidence>
<reference evidence="2" key="1">
    <citation type="journal article" date="2022" name="Syst. Appl. Microbiol.">
        <title>Natronocalculus amylovorans gen. nov., sp. nov., and Natranaeroarchaeum aerophilus sp. nov., dominant culturable amylolytic natronoarchaea from hypersaline soda lakes in southwestern Siberia.</title>
        <authorList>
            <person name="Sorokin D.Y."/>
            <person name="Elcheninov A.G."/>
            <person name="Khizhniak T.V."/>
            <person name="Koenen M."/>
            <person name="Bale N.J."/>
            <person name="Damste J.S.S."/>
            <person name="Kublanov I.V."/>
        </authorList>
    </citation>
    <scope>NUCLEOTIDE SEQUENCE</scope>
    <source>
        <strain evidence="2">AArc-St2</strain>
    </source>
</reference>
<keyword evidence="1" id="KW-0812">Transmembrane</keyword>
<dbReference type="Proteomes" id="UP001203207">
    <property type="component" value="Unassembled WGS sequence"/>
</dbReference>
<protein>
    <submittedName>
        <fullName evidence="2">Uncharacterized protein</fullName>
    </submittedName>
</protein>